<keyword evidence="3" id="KW-1185">Reference proteome</keyword>
<dbReference type="EMBL" id="CCSB01000004">
    <property type="protein sequence ID" value="CDZ79216.1"/>
    <property type="molecule type" value="Genomic_DNA"/>
</dbReference>
<sequence length="400" mass="44105">MFRALNKFFGSLAGFVLYPLKSLIISLLLIALALILTAAALVGMPILAAIIFGSLAEENKLSTALIAGFVALGITLIVTPLVSGLVLFSLAAGGIKDFFRAAVFGLSDGYQNGLFFHVLWRSLSDFIVFNSNLRIAVAVLNAMGSSRVEGIDEQALAQLGDENDVDFYALEDVPVVNQPNDFSDIVEQPSQVVKKVFKPLTSEELELARSQDSVSALLASYNDLHQRLTLLDEEIRNRGTNHDADLATLEDELVVYTAIKEPALLVKQYQDDNGRWRAIPGLTKIVDKATQEQWLRLNKTHPTTREPLDGANPYNDKPARYRMRVYKNMNDAQELIEASILIRQELKKLNPANIQPAAVISSVRSLIQSNTGLFGSGNRVAEQERLNTNPEEERSLSYSS</sequence>
<name>A0A078L1Z4_9GAMM</name>
<keyword evidence="1" id="KW-0812">Transmembrane</keyword>
<evidence type="ECO:0000313" key="2">
    <source>
        <dbReference type="EMBL" id="CDZ79216.1"/>
    </source>
</evidence>
<keyword evidence="1" id="KW-0472">Membrane</keyword>
<gene>
    <name evidence="2" type="ORF">BN59_03534</name>
</gene>
<reference evidence="2 3" key="1">
    <citation type="submission" date="2014-06" db="EMBL/GenBank/DDBJ databases">
        <authorList>
            <person name="Urmite Genomes Urmite Genomes"/>
        </authorList>
    </citation>
    <scope>NUCLEOTIDE SEQUENCE [LARGE SCALE GENOMIC DNA]</scope>
</reference>
<organism evidence="2 3">
    <name type="scientific">Legionella massiliensis</name>
    <dbReference type="NCBI Taxonomy" id="1034943"/>
    <lineage>
        <taxon>Bacteria</taxon>
        <taxon>Pseudomonadati</taxon>
        <taxon>Pseudomonadota</taxon>
        <taxon>Gammaproteobacteria</taxon>
        <taxon>Legionellales</taxon>
        <taxon>Legionellaceae</taxon>
        <taxon>Legionella</taxon>
    </lineage>
</organism>
<accession>A0A078L1Z4</accession>
<proteinExistence type="predicted"/>
<keyword evidence="1" id="KW-1133">Transmembrane helix</keyword>
<dbReference type="Proteomes" id="UP000044071">
    <property type="component" value="Unassembled WGS sequence"/>
</dbReference>
<dbReference type="AlphaFoldDB" id="A0A078L1Z4"/>
<dbReference type="OrthoDB" id="5654306at2"/>
<dbReference type="eggNOG" id="ENOG5030TAM">
    <property type="taxonomic scope" value="Bacteria"/>
</dbReference>
<evidence type="ECO:0000313" key="3">
    <source>
        <dbReference type="Proteomes" id="UP000044071"/>
    </source>
</evidence>
<feature type="transmembrane region" description="Helical" evidence="1">
    <location>
        <begin position="64"/>
        <end position="90"/>
    </location>
</feature>
<feature type="transmembrane region" description="Helical" evidence="1">
    <location>
        <begin position="23"/>
        <end position="52"/>
    </location>
</feature>
<evidence type="ECO:0000256" key="1">
    <source>
        <dbReference type="SAM" id="Phobius"/>
    </source>
</evidence>
<protein>
    <recommendedName>
        <fullName evidence="4">Coiled coil protein</fullName>
    </recommendedName>
</protein>
<dbReference type="RefSeq" id="WP_044012397.1">
    <property type="nucleotide sequence ID" value="NZ_CCVW01000004.1"/>
</dbReference>
<evidence type="ECO:0008006" key="4">
    <source>
        <dbReference type="Google" id="ProtNLM"/>
    </source>
</evidence>